<organism evidence="1 2">
    <name type="scientific">Lagenidium giganteum</name>
    <dbReference type="NCBI Taxonomy" id="4803"/>
    <lineage>
        <taxon>Eukaryota</taxon>
        <taxon>Sar</taxon>
        <taxon>Stramenopiles</taxon>
        <taxon>Oomycota</taxon>
        <taxon>Peronosporomycetes</taxon>
        <taxon>Pythiales</taxon>
        <taxon>Pythiaceae</taxon>
    </lineage>
</organism>
<dbReference type="AlphaFoldDB" id="A0AAV2YXA2"/>
<evidence type="ECO:0000313" key="1">
    <source>
        <dbReference type="EMBL" id="DAZ98049.1"/>
    </source>
</evidence>
<sequence>MFGAYSCRDRAINGELGIPIATAALTCVISGAVIVDCNIWEAENNPIWCWSKTLAFTPMQHQRTDASFAMSGAGKQSTTWELRWCDPHTSNNLIIEVEKWSAKTNGLDTLVKRLNVELSIPFINNRFGTNHACAT</sequence>
<dbReference type="EMBL" id="DAKRPA010000118">
    <property type="protein sequence ID" value="DAZ98049.1"/>
    <property type="molecule type" value="Genomic_DNA"/>
</dbReference>
<reference evidence="1" key="2">
    <citation type="journal article" date="2023" name="Microbiol Resour">
        <title>Decontamination and Annotation of the Draft Genome Sequence of the Oomycete Lagenidium giganteum ARSEF 373.</title>
        <authorList>
            <person name="Morgan W.R."/>
            <person name="Tartar A."/>
        </authorList>
    </citation>
    <scope>NUCLEOTIDE SEQUENCE</scope>
    <source>
        <strain evidence="1">ARSEF 373</strain>
    </source>
</reference>
<accession>A0AAV2YXA2</accession>
<dbReference type="Proteomes" id="UP001146120">
    <property type="component" value="Unassembled WGS sequence"/>
</dbReference>
<proteinExistence type="predicted"/>
<protein>
    <submittedName>
        <fullName evidence="1">Uncharacterized protein</fullName>
    </submittedName>
</protein>
<gene>
    <name evidence="1" type="ORF">N0F65_004539</name>
</gene>
<keyword evidence="2" id="KW-1185">Reference proteome</keyword>
<reference evidence="1" key="1">
    <citation type="submission" date="2022-11" db="EMBL/GenBank/DDBJ databases">
        <authorList>
            <person name="Morgan W.R."/>
            <person name="Tartar A."/>
        </authorList>
    </citation>
    <scope>NUCLEOTIDE SEQUENCE</scope>
    <source>
        <strain evidence="1">ARSEF 373</strain>
    </source>
</reference>
<evidence type="ECO:0000313" key="2">
    <source>
        <dbReference type="Proteomes" id="UP001146120"/>
    </source>
</evidence>
<comment type="caution">
    <text evidence="1">The sequence shown here is derived from an EMBL/GenBank/DDBJ whole genome shotgun (WGS) entry which is preliminary data.</text>
</comment>
<name>A0AAV2YXA2_9STRA</name>